<accession>A0A2K8KLL9</accession>
<dbReference type="Proteomes" id="UP000231179">
    <property type="component" value="Chromosome"/>
</dbReference>
<reference evidence="2 3" key="1">
    <citation type="submission" date="2017-11" db="EMBL/GenBank/DDBJ databases">
        <title>Complete genome sequence of Spiroplasma clarkii CN-5 (DSM 19994).</title>
        <authorList>
            <person name="Tsai Y.-M."/>
            <person name="Chang A."/>
            <person name="Lo W.-S."/>
            <person name="Kuo C.-H."/>
        </authorList>
    </citation>
    <scope>NUCLEOTIDE SEQUENCE [LARGE SCALE GENOMIC DNA]</scope>
    <source>
        <strain evidence="2 3">CN-5</strain>
    </source>
</reference>
<dbReference type="EMBL" id="CP024870">
    <property type="protein sequence ID" value="ATX71261.1"/>
    <property type="molecule type" value="Genomic_DNA"/>
</dbReference>
<feature type="chain" id="PRO_5014694234" description="Lipoprotein" evidence="1">
    <location>
        <begin position="20"/>
        <end position="631"/>
    </location>
</feature>
<dbReference type="AlphaFoldDB" id="A0A2K8KLL9"/>
<gene>
    <name evidence="2" type="ORF">SCLAR_v1c09550</name>
</gene>
<feature type="signal peptide" evidence="1">
    <location>
        <begin position="1"/>
        <end position="19"/>
    </location>
</feature>
<protein>
    <recommendedName>
        <fullName evidence="4">Lipoprotein</fullName>
    </recommendedName>
</protein>
<evidence type="ECO:0000313" key="3">
    <source>
        <dbReference type="Proteomes" id="UP000231179"/>
    </source>
</evidence>
<keyword evidence="1" id="KW-0732">Signal</keyword>
<sequence length="631" mass="71676">MKKLLAFFGATSLIANLSANILACAPKNEVNDVNTSILSQLIAEFIAEISKIISDHFSKRASDFSFQTEEVGFFSVESLESHKNVDNNEKPIEPLETLTQDDIDKIVAKIAGPLQKNDLKDAIDQLIIGSNKYSILTNNGTIDSNVDFDRDQIAINYTKLSRDTDGKDFFMADIKTVIEVSYTYVGFKGELIPKKIRSNLTLTLFEDEGLKLEFESLYKQFEEIHLLKNELSWWDYATLDYDMMERYKMFEIYNDFIREGKLRAYYRSQKFQNLLNENLTHEQEGLKDAKLVLDKADILDDTLLGKITPNKDTRNYENAATSNGDKPGAAGLHSSLFKRIQRNIGTTHFHSSPDDQILIDRAIFDLLNWDSDTGIRNGIKTYQEQLQEHFANDDLDEMIQRENFANGKVSLQDVSLEIQDGYSVNLNTVNMEWILATSTDKVDVDKEINQTYLGEAIFFNTDAGIKAFQDVWVTREYGNTIQNAELGNPRVFMVASGAGKTGKDIWNYLKSDWQLNNVEQHNNLNNILSLQIDELSDKRQQLLTSGYQGVFNLLIWGVDTNNVVQFDKSISNYTISGEKNFNQLVHESSSGEVGKIAFNLKLNFLDISYILHYSDASLASEIANQTLMQKG</sequence>
<dbReference type="RefSeq" id="WP_100254798.1">
    <property type="nucleotide sequence ID" value="NZ_CP024870.1"/>
</dbReference>
<evidence type="ECO:0008006" key="4">
    <source>
        <dbReference type="Google" id="ProtNLM"/>
    </source>
</evidence>
<evidence type="ECO:0000313" key="2">
    <source>
        <dbReference type="EMBL" id="ATX71261.1"/>
    </source>
</evidence>
<keyword evidence="3" id="KW-1185">Reference proteome</keyword>
<evidence type="ECO:0000256" key="1">
    <source>
        <dbReference type="SAM" id="SignalP"/>
    </source>
</evidence>
<proteinExistence type="predicted"/>
<organism evidence="2 3">
    <name type="scientific">Spiroplasma clarkii</name>
    <dbReference type="NCBI Taxonomy" id="2139"/>
    <lineage>
        <taxon>Bacteria</taxon>
        <taxon>Bacillati</taxon>
        <taxon>Mycoplasmatota</taxon>
        <taxon>Mollicutes</taxon>
        <taxon>Entomoplasmatales</taxon>
        <taxon>Spiroplasmataceae</taxon>
        <taxon>Spiroplasma</taxon>
    </lineage>
</organism>
<name>A0A2K8KLL9_9MOLU</name>